<feature type="domain" description="Rap-GAP" evidence="3">
    <location>
        <begin position="1260"/>
        <end position="1501"/>
    </location>
</feature>
<feature type="compositionally biased region" description="Polar residues" evidence="2">
    <location>
        <begin position="633"/>
        <end position="649"/>
    </location>
</feature>
<evidence type="ECO:0000313" key="5">
    <source>
        <dbReference type="Proteomes" id="UP001412239"/>
    </source>
</evidence>
<feature type="region of interest" description="Disordered" evidence="2">
    <location>
        <begin position="1042"/>
        <end position="1065"/>
    </location>
</feature>
<dbReference type="EMBL" id="LN891008">
    <property type="protein sequence ID" value="CUS11909.1"/>
    <property type="molecule type" value="Genomic_DNA"/>
</dbReference>
<dbReference type="PANTHER" id="PTHR10063:SF0">
    <property type="entry name" value="TUBERIN"/>
    <property type="match status" value="1"/>
</dbReference>
<sequence length="1567" mass="174074">MPSTPGSTDPPQLQDSTKAPLGIAGVFRSLGRLNRGPPNPVPATPAAPPSNGGRPSLHGEKFNGGTVAGRQVSVDRLRANNSLADRVNAAEALRTTVADYPAPAATEIWTNAQDLANEGNPPEARQAAFKLLTACIKQYELSPLDRIKLYRTIALHSCPEDFFHQLQALIALTNGGRELSTFQREIGGLLSRWLRTWFKESTIIRQTRKRDRTTSEILSSEEFCLKELFQFTTDIIKFNFKSFEEREVNQLLTDVLSICRKTTSKKDIECSIAFIETLITYGYVPRPALKPCIEVLCGAYATLRDLTDATWNAVSNLCKSYMAHNSILVLREILEAPAKNPPGSSNTNTLRGAVWFLEKLLIANETDGLPSVQFTVVMSAFQSALSADSMRLELEISRAIAAILSSKHVASEIAFDEWPVPLNILVHCSHRATRLTHGPARESLEPDDPPYSYENDGVGVAISHALIQIITLLEMACLNPEFEQTEEVIGFFIRVHSHLPNSAAELVINHYSTEHLCYPSCAEWLDNCRQLLNVFFRTRSRPPSMRISVLHLIKDVYETIRDVCEDEVLHALVVSVFEDFQNEKDSEVLDALVKTVVDVSSDTSMKLFNTLLALLVEYIGLDGGLPDLPPQGSGASTKSSIYPATKATSPQQGSQIGIVARGLVRIFIKNMNTNAAKAVLVYEQLVRISGSADLDPNARLAAMRLLFRLRADSEHAIFIVEKPESDHLASVLHRVGKVADEAASIASKYDEESSSSSRSNRSNSVSQTPFLFRNPSRSVVDKHDKYDRPKRMPQIWSYPETKALPEKSMYLPSPVLVTFYDPPSDFPRREGPSLDPHLCIRMSLWMEKVIPIIQQGCDWEIYSYVLIHLSSQLSNRTAFRNCKAHINMLRSIVCEQLHTNRIPNTDLPPEVKKADIAVVLINLLTTLISYKQHFAKGETEGIVKAFQLGLHSWQRTARPCIHALSICCYELPGSTSKFLPGILTKLSQIITSSAVSVHILEFLSALAKLPKLYSNFTEPDFRNIFGIAFRYIQHTKETTAQHQHGKPAFASRPGQGQANTVDPNAQAEQPDLPQYVLTLAYNVLTTWFLSLRLSERPKYVSWITRGLVLHDQSNTVDEQSQTCIDMLQRFTFSDIDLKPPNKIDTQTSGIVTKNWLHSSSILSIQTAPDSGISRVVVRRASGTSYYTLKPESRDLHSMLQSKWANIPEDVDSLADAATGVEKKQDRVLPSHFLLQIAGGLGPSETRPILLPEDEKTLRALDVFDRIPVVDFHKIGVVYVGPGQTEEKDILSNAMGSPDYTDFIDGLGDLIALKGTDINTGGLDRENNSDGEFAYFWSDRITQVIFHITTMMPMMDGDPQCTMKKRHIGNDFVNIVFNNSGLPWRFGTVPSQFNFVSIIITPEARSGFVSSRLLKKGSDDRTFYRVQIVCKEGFSEISPAQEPKIVSDTSLPAFVRNLALNTSVYSHVYNEGGGEHISNWRHRLRSITKLRERTSAMSQGLGGNGGPIGGTASPSQNSATPASRRVSTMSAQTSASDHSYRNSVQVNGDADQSETEDLLMSMDFSRFT</sequence>
<dbReference type="InterPro" id="IPR027107">
    <property type="entry name" value="Tuberin/Ral-act_asu"/>
</dbReference>
<feature type="compositionally biased region" description="Pro residues" evidence="2">
    <location>
        <begin position="37"/>
        <end position="48"/>
    </location>
</feature>
<keyword evidence="5" id="KW-1185">Reference proteome</keyword>
<dbReference type="PANTHER" id="PTHR10063">
    <property type="entry name" value="TUBERIN"/>
    <property type="match status" value="1"/>
</dbReference>
<dbReference type="SUPFAM" id="SSF111347">
    <property type="entry name" value="Rap/Ran-GAP"/>
    <property type="match status" value="1"/>
</dbReference>
<feature type="compositionally biased region" description="Polar residues" evidence="2">
    <location>
        <begin position="1054"/>
        <end position="1065"/>
    </location>
</feature>
<keyword evidence="1" id="KW-0343">GTPase activation</keyword>
<feature type="region of interest" description="Disordered" evidence="2">
    <location>
        <begin position="630"/>
        <end position="649"/>
    </location>
</feature>
<gene>
    <name evidence="4" type="ORF">GSTUAT00003957001</name>
</gene>
<dbReference type="GO" id="GO:0033596">
    <property type="term" value="C:TSC1-TSC2 complex"/>
    <property type="evidence" value="ECO:0007669"/>
    <property type="project" value="TreeGrafter"/>
</dbReference>
<dbReference type="GO" id="GO:0005634">
    <property type="term" value="C:nucleus"/>
    <property type="evidence" value="ECO:0007669"/>
    <property type="project" value="InterPro"/>
</dbReference>
<dbReference type="Pfam" id="PF02145">
    <property type="entry name" value="Rap_GAP"/>
    <property type="match status" value="1"/>
</dbReference>
<dbReference type="InterPro" id="IPR024584">
    <property type="entry name" value="Tuberin_N"/>
</dbReference>
<protein>
    <recommendedName>
        <fullName evidence="3">Rap-GAP domain-containing protein</fullName>
    </recommendedName>
</protein>
<dbReference type="GO" id="GO:0005096">
    <property type="term" value="F:GTPase activator activity"/>
    <property type="evidence" value="ECO:0007669"/>
    <property type="project" value="UniProtKB-KW"/>
</dbReference>
<dbReference type="SUPFAM" id="SSF48371">
    <property type="entry name" value="ARM repeat"/>
    <property type="match status" value="1"/>
</dbReference>
<feature type="compositionally biased region" description="Low complexity" evidence="2">
    <location>
        <begin position="754"/>
        <end position="766"/>
    </location>
</feature>
<dbReference type="Proteomes" id="UP001412239">
    <property type="component" value="Unassembled WGS sequence"/>
</dbReference>
<evidence type="ECO:0000313" key="4">
    <source>
        <dbReference type="EMBL" id="CUS11909.1"/>
    </source>
</evidence>
<evidence type="ECO:0000256" key="2">
    <source>
        <dbReference type="SAM" id="MobiDB-lite"/>
    </source>
</evidence>
<dbReference type="InterPro" id="IPR035974">
    <property type="entry name" value="Rap/Ran-GAP_sf"/>
</dbReference>
<proteinExistence type="predicted"/>
<dbReference type="GO" id="GO:0051056">
    <property type="term" value="P:regulation of small GTPase mediated signal transduction"/>
    <property type="evidence" value="ECO:0007669"/>
    <property type="project" value="InterPro"/>
</dbReference>
<dbReference type="PROSITE" id="PS50085">
    <property type="entry name" value="RAPGAP"/>
    <property type="match status" value="1"/>
</dbReference>
<dbReference type="Pfam" id="PF11864">
    <property type="entry name" value="DUF3384"/>
    <property type="match status" value="1"/>
</dbReference>
<dbReference type="InterPro" id="IPR000331">
    <property type="entry name" value="Rap/Ran_GAP_dom"/>
</dbReference>
<evidence type="ECO:0000256" key="1">
    <source>
        <dbReference type="ARBA" id="ARBA00022468"/>
    </source>
</evidence>
<evidence type="ECO:0000259" key="3">
    <source>
        <dbReference type="PROSITE" id="PS50085"/>
    </source>
</evidence>
<feature type="region of interest" description="Disordered" evidence="2">
    <location>
        <begin position="1"/>
        <end position="68"/>
    </location>
</feature>
<feature type="region of interest" description="Disordered" evidence="2">
    <location>
        <begin position="1495"/>
        <end position="1567"/>
    </location>
</feature>
<dbReference type="InterPro" id="IPR016024">
    <property type="entry name" value="ARM-type_fold"/>
</dbReference>
<dbReference type="Pfam" id="PF03542">
    <property type="entry name" value="Tuberin"/>
    <property type="match status" value="1"/>
</dbReference>
<reference evidence="4" key="1">
    <citation type="submission" date="2015-10" db="EMBL/GenBank/DDBJ databases">
        <authorList>
            <person name="Regsiter A."/>
            <person name="william w."/>
        </authorList>
    </citation>
    <scope>NUCLEOTIDE SEQUENCE</scope>
    <source>
        <strain evidence="4">Montdore</strain>
    </source>
</reference>
<dbReference type="FunFam" id="3.40.50.11210:FF:000007">
    <property type="entry name" value="Tuberous sclerosis 2"/>
    <property type="match status" value="1"/>
</dbReference>
<dbReference type="Gene3D" id="3.40.50.11210">
    <property type="entry name" value="Rap/Ran-GAP"/>
    <property type="match status" value="1"/>
</dbReference>
<organism evidence="4 5">
    <name type="scientific">Tuber aestivum</name>
    <name type="common">summer truffle</name>
    <dbReference type="NCBI Taxonomy" id="59557"/>
    <lineage>
        <taxon>Eukaryota</taxon>
        <taxon>Fungi</taxon>
        <taxon>Dikarya</taxon>
        <taxon>Ascomycota</taxon>
        <taxon>Pezizomycotina</taxon>
        <taxon>Pezizomycetes</taxon>
        <taxon>Pezizales</taxon>
        <taxon>Tuberaceae</taxon>
        <taxon>Tuber</taxon>
    </lineage>
</organism>
<dbReference type="InterPro" id="IPR018515">
    <property type="entry name" value="Tuberin-type_domain"/>
</dbReference>
<feature type="compositionally biased region" description="Polar residues" evidence="2">
    <location>
        <begin position="1"/>
        <end position="17"/>
    </location>
</feature>
<accession>A0A292PWI0</accession>
<name>A0A292PWI0_9PEZI</name>
<feature type="compositionally biased region" description="Gly residues" evidence="2">
    <location>
        <begin position="1499"/>
        <end position="1508"/>
    </location>
</feature>
<feature type="region of interest" description="Disordered" evidence="2">
    <location>
        <begin position="749"/>
        <end position="770"/>
    </location>
</feature>
<feature type="compositionally biased region" description="Polar residues" evidence="2">
    <location>
        <begin position="1511"/>
        <end position="1545"/>
    </location>
</feature>
<dbReference type="GO" id="GO:0032007">
    <property type="term" value="P:negative regulation of TOR signaling"/>
    <property type="evidence" value="ECO:0007669"/>
    <property type="project" value="TreeGrafter"/>
</dbReference>